<gene>
    <name evidence="3" type="ORF">KSW80_01025</name>
    <name evidence="2" type="ORF">KSW82_12610</name>
</gene>
<feature type="signal peptide" evidence="1">
    <location>
        <begin position="1"/>
        <end position="19"/>
    </location>
</feature>
<accession>A0AA90VDZ9</accession>
<dbReference type="EMBL" id="JAHOEP010000002">
    <property type="protein sequence ID" value="MBV3407003.1"/>
    <property type="molecule type" value="Genomic_DNA"/>
</dbReference>
<proteinExistence type="predicted"/>
<evidence type="ECO:0000313" key="2">
    <source>
        <dbReference type="EMBL" id="MBV3388577.1"/>
    </source>
</evidence>
<sequence length="325" mass="34358">MKKLFTLVCGLAMALCANAAEQISTAFGSWGDGCTVEGNTLTFTEAWKGAGVGFVTGDGETEPKKCTDFSDYDYLWVTFSESTCDFKLCTQYTTGYNNDVTVEAIAGTLVLGVKLNEEYSDQFAQYYLQAKNTGKLVVTGAYVGTEEEYKAVLAGNKPQKSDLNLGDLGSGWGNSTYDAASKTVTIVDDWSGKGWYFGTADYSNFDKVVVSFAAPTATNGKLVVEYNGGAAASEAEFAEGATSVELPLDAAAKSSVKQVYLQGPAGAQFVLASAYVCVKDYVATGISQAVAVPAAKSSKVFNLAGQQVGKSYKGVVIKNGKKYVQ</sequence>
<comment type="caution">
    <text evidence="2">The sequence shown here is derived from an EMBL/GenBank/DDBJ whole genome shotgun (WGS) entry which is preliminary data.</text>
</comment>
<evidence type="ECO:0000256" key="1">
    <source>
        <dbReference type="SAM" id="SignalP"/>
    </source>
</evidence>
<organism evidence="2 4">
    <name type="scientific">Segatella copri</name>
    <dbReference type="NCBI Taxonomy" id="165179"/>
    <lineage>
        <taxon>Bacteria</taxon>
        <taxon>Pseudomonadati</taxon>
        <taxon>Bacteroidota</taxon>
        <taxon>Bacteroidia</taxon>
        <taxon>Bacteroidales</taxon>
        <taxon>Prevotellaceae</taxon>
        <taxon>Segatella</taxon>
    </lineage>
</organism>
<feature type="chain" id="PRO_5043278647" evidence="1">
    <location>
        <begin position="20"/>
        <end position="325"/>
    </location>
</feature>
<dbReference type="AlphaFoldDB" id="A0AA90VDZ9"/>
<dbReference type="RefSeq" id="WP_153104235.1">
    <property type="nucleotide sequence ID" value="NZ_CP152484.1"/>
</dbReference>
<dbReference type="EMBL" id="JAHOEI010000059">
    <property type="protein sequence ID" value="MBV3388577.1"/>
    <property type="molecule type" value="Genomic_DNA"/>
</dbReference>
<name>A0AA90VDZ9_9BACT</name>
<keyword evidence="1" id="KW-0732">Signal</keyword>
<reference evidence="2" key="1">
    <citation type="submission" date="2021-06" db="EMBL/GenBank/DDBJ databases">
        <title>Collection of gut derived symbiotic bacterial strains cultured from healthy donors.</title>
        <authorList>
            <person name="Lin H."/>
            <person name="Littmann E."/>
            <person name="Pamer E.G."/>
        </authorList>
    </citation>
    <scope>NUCLEOTIDE SEQUENCE</scope>
    <source>
        <strain evidence="3">MSK.21.60</strain>
        <strain evidence="2">MSK.21.74</strain>
    </source>
</reference>
<dbReference type="Proteomes" id="UP001196765">
    <property type="component" value="Unassembled WGS sequence"/>
</dbReference>
<dbReference type="Proteomes" id="UP001196316">
    <property type="component" value="Unassembled WGS sequence"/>
</dbReference>
<evidence type="ECO:0000313" key="3">
    <source>
        <dbReference type="EMBL" id="MBV3407003.1"/>
    </source>
</evidence>
<protein>
    <submittedName>
        <fullName evidence="2">Uncharacterized protein</fullName>
    </submittedName>
</protein>
<evidence type="ECO:0000313" key="4">
    <source>
        <dbReference type="Proteomes" id="UP001196765"/>
    </source>
</evidence>